<accession>A0ABV4TEU9</accession>
<dbReference type="EMBL" id="JBCFQL010000009">
    <property type="protein sequence ID" value="MFA9191569.1"/>
    <property type="molecule type" value="Genomic_DNA"/>
</dbReference>
<evidence type="ECO:0008006" key="3">
    <source>
        <dbReference type="Google" id="ProtNLM"/>
    </source>
</evidence>
<reference evidence="1 2" key="1">
    <citation type="submission" date="2024-04" db="EMBL/GenBank/DDBJ databases">
        <title>New Clade of Flavobacterium.</title>
        <authorList>
            <person name="Matos L."/>
            <person name="Proenca D.N."/>
            <person name="Fransisco R.M."/>
            <person name="Chung A.P."/>
            <person name="Maccario L."/>
            <person name="Sorensen S.J."/>
            <person name="Morais P.V."/>
        </authorList>
    </citation>
    <scope>NUCLEOTIDE SEQUENCE [LARGE SCALE GENOMIC DNA]</scope>
    <source>
        <strain evidence="1 2">FZUC8N2.13</strain>
    </source>
</reference>
<sequence length="142" mass="16530">MKKLNPLIIFSILIFLTSCKFEKNNDPNTDVKFEKSELFGHWIRTDEMDELENSKDVIVRKFNIKEDSTAEIEILDSIGRKTVTGSWKIGEEQKIIGSLSFKSDFALTFWSNPNYMHMISFSVEKRNDKIILNSQGVIFEKE</sequence>
<organism evidence="1 2">
    <name type="scientific">Flavobacterium zubiriense</name>
    <dbReference type="NCBI Taxonomy" id="3138075"/>
    <lineage>
        <taxon>Bacteria</taxon>
        <taxon>Pseudomonadati</taxon>
        <taxon>Bacteroidota</taxon>
        <taxon>Flavobacteriia</taxon>
        <taxon>Flavobacteriales</taxon>
        <taxon>Flavobacteriaceae</taxon>
        <taxon>Flavobacterium</taxon>
    </lineage>
</organism>
<dbReference type="Proteomes" id="UP001574169">
    <property type="component" value="Unassembled WGS sequence"/>
</dbReference>
<name>A0ABV4TEU9_9FLAO</name>
<proteinExistence type="predicted"/>
<keyword evidence="2" id="KW-1185">Reference proteome</keyword>
<comment type="caution">
    <text evidence="1">The sequence shown here is derived from an EMBL/GenBank/DDBJ whole genome shotgun (WGS) entry which is preliminary data.</text>
</comment>
<dbReference type="RefSeq" id="WP_373406553.1">
    <property type="nucleotide sequence ID" value="NZ_JBCFQL010000009.1"/>
</dbReference>
<dbReference type="PROSITE" id="PS51257">
    <property type="entry name" value="PROKAR_LIPOPROTEIN"/>
    <property type="match status" value="1"/>
</dbReference>
<gene>
    <name evidence="1" type="ORF">AAGV28_09340</name>
</gene>
<evidence type="ECO:0000313" key="1">
    <source>
        <dbReference type="EMBL" id="MFA9191569.1"/>
    </source>
</evidence>
<evidence type="ECO:0000313" key="2">
    <source>
        <dbReference type="Proteomes" id="UP001574169"/>
    </source>
</evidence>
<protein>
    <recommendedName>
        <fullName evidence="3">Lipocalin-like domain-containing protein</fullName>
    </recommendedName>
</protein>